<dbReference type="SUPFAM" id="SSF56801">
    <property type="entry name" value="Acetyl-CoA synthetase-like"/>
    <property type="match status" value="1"/>
</dbReference>
<feature type="region of interest" description="Disordered" evidence="1">
    <location>
        <begin position="1"/>
        <end position="33"/>
    </location>
</feature>
<evidence type="ECO:0000313" key="3">
    <source>
        <dbReference type="EMBL" id="BAE62982.1"/>
    </source>
</evidence>
<feature type="compositionally biased region" description="Basic and acidic residues" evidence="1">
    <location>
        <begin position="1"/>
        <end position="18"/>
    </location>
</feature>
<dbReference type="GeneID" id="5996375"/>
<protein>
    <submittedName>
        <fullName evidence="3">DNA, SC113</fullName>
    </submittedName>
</protein>
<dbReference type="Proteomes" id="UP000006564">
    <property type="component" value="Chromosome 5"/>
</dbReference>
<keyword evidence="4" id="KW-1185">Reference proteome</keyword>
<dbReference type="Gene3D" id="3.40.50.12780">
    <property type="entry name" value="N-terminal domain of ligase-like"/>
    <property type="match status" value="1"/>
</dbReference>
<dbReference type="EMBL" id="AP007166">
    <property type="protein sequence ID" value="BAE62982.1"/>
    <property type="molecule type" value="Genomic_DNA"/>
</dbReference>
<dbReference type="HOGENOM" id="CLU_1137787_0_0_1"/>
<evidence type="ECO:0000313" key="4">
    <source>
        <dbReference type="Proteomes" id="UP000006564"/>
    </source>
</evidence>
<evidence type="ECO:0000256" key="1">
    <source>
        <dbReference type="SAM" id="MobiDB-lite"/>
    </source>
</evidence>
<dbReference type="InterPro" id="IPR042099">
    <property type="entry name" value="ANL_N_sf"/>
</dbReference>
<dbReference type="Pfam" id="PF00501">
    <property type="entry name" value="AMP-binding"/>
    <property type="match status" value="1"/>
</dbReference>
<dbReference type="GO" id="GO:0031956">
    <property type="term" value="F:medium-chain fatty acid-CoA ligase activity"/>
    <property type="evidence" value="ECO:0007669"/>
    <property type="project" value="TreeGrafter"/>
</dbReference>
<dbReference type="PANTHER" id="PTHR43201:SF3">
    <property type="entry name" value="ENZYME, PUTATIVE (JCVI)-RELATED"/>
    <property type="match status" value="1"/>
</dbReference>
<accession>Q2U633</accession>
<reference evidence="3 4" key="1">
    <citation type="journal article" date="2005" name="Nature">
        <title>Genome sequencing and analysis of Aspergillus oryzae.</title>
        <authorList>
            <person name="Machida M."/>
            <person name="Asai K."/>
            <person name="Sano M."/>
            <person name="Tanaka T."/>
            <person name="Kumagai T."/>
            <person name="Terai G."/>
            <person name="Kusumoto K."/>
            <person name="Arima T."/>
            <person name="Akita O."/>
            <person name="Kashiwagi Y."/>
            <person name="Abe K."/>
            <person name="Gomi K."/>
            <person name="Horiuchi H."/>
            <person name="Kitamoto K."/>
            <person name="Kobayashi T."/>
            <person name="Takeuchi M."/>
            <person name="Denning D.W."/>
            <person name="Galagan J.E."/>
            <person name="Nierman W.C."/>
            <person name="Yu J."/>
            <person name="Archer D.B."/>
            <person name="Bennett J.W."/>
            <person name="Bhatnagar D."/>
            <person name="Cleveland T.E."/>
            <person name="Fedorova N.D."/>
            <person name="Gotoh O."/>
            <person name="Horikawa H."/>
            <person name="Hosoyama A."/>
            <person name="Ichinomiya M."/>
            <person name="Igarashi R."/>
            <person name="Iwashita K."/>
            <person name="Juvvadi P.R."/>
            <person name="Kato M."/>
            <person name="Kato Y."/>
            <person name="Kin T."/>
            <person name="Kokubun A."/>
            <person name="Maeda H."/>
            <person name="Maeyama N."/>
            <person name="Maruyama J."/>
            <person name="Nagasaki H."/>
            <person name="Nakajima T."/>
            <person name="Oda K."/>
            <person name="Okada K."/>
            <person name="Paulsen I."/>
            <person name="Sakamoto K."/>
            <person name="Sawano T."/>
            <person name="Takahashi M."/>
            <person name="Takase K."/>
            <person name="Terabayashi Y."/>
            <person name="Wortman J."/>
            <person name="Yamada O."/>
            <person name="Yamagata Y."/>
            <person name="Anazawa H."/>
            <person name="Hata Y."/>
            <person name="Koide Y."/>
            <person name="Komori T."/>
            <person name="Koyama Y."/>
            <person name="Minetoki T."/>
            <person name="Suharnan S."/>
            <person name="Tanaka A."/>
            <person name="Isono K."/>
            <person name="Kuhara S."/>
            <person name="Ogasawara N."/>
            <person name="Kikuchi H."/>
        </authorList>
    </citation>
    <scope>NUCLEOTIDE SEQUENCE [LARGE SCALE GENOMIC DNA]</scope>
    <source>
        <strain evidence="4">ATCC 42149 / RIB 40</strain>
    </source>
</reference>
<dbReference type="AlphaFoldDB" id="Q2U633"/>
<sequence>MGPKDKHYISRGWRERKSPHSLTHSPSHTSRSLNNMAQTIPLPLSGIEHGKRILASVVETRARDGPESTWVSVPIDNEDLSRGFKDISFQQLNNAANHAARWLGEHLPGTSEPFQCFAYAGPKDFRYPILAVAAAKIQKVMVLPSPLVTAEAQLRILENKRCTVYLRPSSMASQVDAILREAPRIQAVEVPEIDEFMREDEAVPYSYGKTWEEGKDDPWLVFHTSGTTGPYMHHIQIFLHWNAC</sequence>
<feature type="domain" description="AMP-dependent synthetase/ligase" evidence="2">
    <location>
        <begin position="80"/>
        <end position="229"/>
    </location>
</feature>
<dbReference type="EMBL" id="BA000053">
    <property type="protein sequence ID" value="BAE62982.1"/>
    <property type="molecule type" value="Genomic_DNA"/>
</dbReference>
<dbReference type="PANTHER" id="PTHR43201">
    <property type="entry name" value="ACYL-COA SYNTHETASE"/>
    <property type="match status" value="1"/>
</dbReference>
<dbReference type="STRING" id="510516.Q2U633"/>
<dbReference type="InterPro" id="IPR000873">
    <property type="entry name" value="AMP-dep_synth/lig_dom"/>
</dbReference>
<name>Q2U633_ASPOR</name>
<dbReference type="RefSeq" id="XP_001824116.3">
    <property type="nucleotide sequence ID" value="XM_001824064.3"/>
</dbReference>
<dbReference type="GO" id="GO:0006631">
    <property type="term" value="P:fatty acid metabolic process"/>
    <property type="evidence" value="ECO:0007669"/>
    <property type="project" value="TreeGrafter"/>
</dbReference>
<organism evidence="3 4">
    <name type="scientific">Aspergillus oryzae (strain ATCC 42149 / RIB 40)</name>
    <name type="common">Yellow koji mold</name>
    <dbReference type="NCBI Taxonomy" id="510516"/>
    <lineage>
        <taxon>Eukaryota</taxon>
        <taxon>Fungi</taxon>
        <taxon>Dikarya</taxon>
        <taxon>Ascomycota</taxon>
        <taxon>Pezizomycotina</taxon>
        <taxon>Eurotiomycetes</taxon>
        <taxon>Eurotiomycetidae</taxon>
        <taxon>Eurotiales</taxon>
        <taxon>Aspergillaceae</taxon>
        <taxon>Aspergillus</taxon>
        <taxon>Aspergillus subgen. Circumdati</taxon>
    </lineage>
</organism>
<gene>
    <name evidence="3" type="ORF">AO090120000400</name>
</gene>
<proteinExistence type="predicted"/>
<dbReference type="KEGG" id="aor:AO090120000400"/>
<evidence type="ECO:0000259" key="2">
    <source>
        <dbReference type="Pfam" id="PF00501"/>
    </source>
</evidence>
<feature type="compositionally biased region" description="Low complexity" evidence="1">
    <location>
        <begin position="20"/>
        <end position="33"/>
    </location>
</feature>